<dbReference type="PANTHER" id="PTHR41542">
    <property type="entry name" value="BLL5807 PROTEIN"/>
    <property type="match status" value="1"/>
</dbReference>
<feature type="domain" description="Tim44-like" evidence="3">
    <location>
        <begin position="194"/>
        <end position="338"/>
    </location>
</feature>
<evidence type="ECO:0000313" key="5">
    <source>
        <dbReference type="Proteomes" id="UP000476332"/>
    </source>
</evidence>
<feature type="region of interest" description="Disordered" evidence="1">
    <location>
        <begin position="144"/>
        <end position="168"/>
    </location>
</feature>
<gene>
    <name evidence="4" type="ORF">GTW51_02325</name>
</gene>
<dbReference type="InterPro" id="IPR032710">
    <property type="entry name" value="NTF2-like_dom_sf"/>
</dbReference>
<protein>
    <submittedName>
        <fullName evidence="4">TIM44-like domain-containing protein</fullName>
    </submittedName>
</protein>
<accession>A0A6L9MCW0</accession>
<feature type="transmembrane region" description="Helical" evidence="2">
    <location>
        <begin position="90"/>
        <end position="112"/>
    </location>
</feature>
<keyword evidence="2" id="KW-1133">Transmembrane helix</keyword>
<evidence type="ECO:0000256" key="1">
    <source>
        <dbReference type="SAM" id="MobiDB-lite"/>
    </source>
</evidence>
<dbReference type="Gene3D" id="3.10.450.240">
    <property type="match status" value="1"/>
</dbReference>
<evidence type="ECO:0000259" key="3">
    <source>
        <dbReference type="SMART" id="SM00978"/>
    </source>
</evidence>
<dbReference type="AlphaFoldDB" id="A0A6L9MCW0"/>
<dbReference type="EMBL" id="JAAAMJ010000001">
    <property type="protein sequence ID" value="NDV85528.1"/>
    <property type="molecule type" value="Genomic_DNA"/>
</dbReference>
<sequence length="339" mass="34999">MPSRLRFGALFASLFLVFSFVAVDFADARRGGSFGSRGGRTFQSAPATQTAPNVTAPVNRTMTQPSAAQPGAAAGQAGAQARRPGMFGGLGGGLLGGLMLGGLFGMLLGTGFGGMGGFLALLVQALLIGLGAMLLIRLFRGRSAPTPARASSGNRNERRAYDDAPPAAGAGSFRIPSIGSGAGAGAAAGAAGPSAAAAPVASGSDEIGITDQDLETFEQRLVAVQAAFSREDYAALRQLTTPEVMSYLAEELSDNATSGRKNDVLDVKLEQGDLAEAWREGPSDYASVAMRFSCIDVMRDRTTGEIVEGDPEAPTEATELWTFVRQRGGDWKLSAIQEA</sequence>
<keyword evidence="5" id="KW-1185">Reference proteome</keyword>
<dbReference type="PANTHER" id="PTHR41542:SF1">
    <property type="entry name" value="BLL5807 PROTEIN"/>
    <property type="match status" value="1"/>
</dbReference>
<proteinExistence type="predicted"/>
<dbReference type="SMART" id="SM00978">
    <property type="entry name" value="Tim44"/>
    <property type="match status" value="1"/>
</dbReference>
<name>A0A6L9MCW0_9HYPH</name>
<dbReference type="InterPro" id="IPR007379">
    <property type="entry name" value="Tim44-like_dom"/>
</dbReference>
<comment type="caution">
    <text evidence="4">The sequence shown here is derived from an EMBL/GenBank/DDBJ whole genome shotgun (WGS) entry which is preliminary data.</text>
</comment>
<dbReference type="Pfam" id="PF04280">
    <property type="entry name" value="Tim44"/>
    <property type="match status" value="1"/>
</dbReference>
<dbReference type="Proteomes" id="UP000476332">
    <property type="component" value="Unassembled WGS sequence"/>
</dbReference>
<evidence type="ECO:0000313" key="4">
    <source>
        <dbReference type="EMBL" id="NDV85528.1"/>
    </source>
</evidence>
<dbReference type="SUPFAM" id="SSF54427">
    <property type="entry name" value="NTF2-like"/>
    <property type="match status" value="1"/>
</dbReference>
<keyword evidence="2" id="KW-0472">Membrane</keyword>
<evidence type="ECO:0000256" key="2">
    <source>
        <dbReference type="SAM" id="Phobius"/>
    </source>
</evidence>
<reference evidence="4 5" key="1">
    <citation type="submission" date="2020-01" db="EMBL/GenBank/DDBJ databases">
        <title>Genomes of bacteria type strains.</title>
        <authorList>
            <person name="Chen J."/>
            <person name="Zhu S."/>
            <person name="Chen J."/>
        </authorList>
    </citation>
    <scope>NUCLEOTIDE SEQUENCE [LARGE SCALE GENOMIC DNA]</scope>
    <source>
        <strain evidence="4 5">KCTC 52919</strain>
    </source>
</reference>
<feature type="transmembrane region" description="Helical" evidence="2">
    <location>
        <begin position="6"/>
        <end position="26"/>
    </location>
</feature>
<organism evidence="4 5">
    <name type="scientific">Aurantimonas aggregata</name>
    <dbReference type="NCBI Taxonomy" id="2047720"/>
    <lineage>
        <taxon>Bacteria</taxon>
        <taxon>Pseudomonadati</taxon>
        <taxon>Pseudomonadota</taxon>
        <taxon>Alphaproteobacteria</taxon>
        <taxon>Hyphomicrobiales</taxon>
        <taxon>Aurantimonadaceae</taxon>
        <taxon>Aurantimonas</taxon>
    </lineage>
</organism>
<keyword evidence="2" id="KW-0812">Transmembrane</keyword>
<feature type="transmembrane region" description="Helical" evidence="2">
    <location>
        <begin position="118"/>
        <end position="139"/>
    </location>
</feature>